<protein>
    <recommendedName>
        <fullName evidence="1">Glycosyl hydrolase family 13 catalytic domain-containing protein</fullName>
    </recommendedName>
</protein>
<keyword evidence="3" id="KW-1185">Reference proteome</keyword>
<proteinExistence type="predicted"/>
<accession>A0ABY5J2B5</accession>
<dbReference type="SUPFAM" id="SSF51445">
    <property type="entry name" value="(Trans)glycosidases"/>
    <property type="match status" value="1"/>
</dbReference>
<name>A0ABY5J2B5_9BACT</name>
<reference evidence="2" key="1">
    <citation type="submission" date="2022-07" db="EMBL/GenBank/DDBJ databases">
        <title>Complete genome of Mycoplasma equigenitalium type strain T37.</title>
        <authorList>
            <person name="Spergser J."/>
        </authorList>
    </citation>
    <scope>NUCLEOTIDE SEQUENCE</scope>
    <source>
        <strain evidence="2">T37</strain>
    </source>
</reference>
<dbReference type="Proteomes" id="UP001059576">
    <property type="component" value="Chromosome"/>
</dbReference>
<evidence type="ECO:0000313" key="3">
    <source>
        <dbReference type="Proteomes" id="UP001059576"/>
    </source>
</evidence>
<dbReference type="RefSeq" id="WP_129722807.1">
    <property type="nucleotide sequence ID" value="NZ_CP101808.1"/>
</dbReference>
<dbReference type="InterPro" id="IPR006047">
    <property type="entry name" value="GH13_cat_dom"/>
</dbReference>
<evidence type="ECO:0000313" key="2">
    <source>
        <dbReference type="EMBL" id="UUD36918.1"/>
    </source>
</evidence>
<dbReference type="InterPro" id="IPR017853">
    <property type="entry name" value="GH"/>
</dbReference>
<dbReference type="Pfam" id="PF00128">
    <property type="entry name" value="Alpha-amylase"/>
    <property type="match status" value="2"/>
</dbReference>
<organism evidence="2 3">
    <name type="scientific">Mycoplasmopsis equigenitalium</name>
    <dbReference type="NCBI Taxonomy" id="114883"/>
    <lineage>
        <taxon>Bacteria</taxon>
        <taxon>Bacillati</taxon>
        <taxon>Mycoplasmatota</taxon>
        <taxon>Mycoplasmoidales</taxon>
        <taxon>Metamycoplasmataceae</taxon>
        <taxon>Mycoplasmopsis</taxon>
    </lineage>
</organism>
<feature type="domain" description="Glycosyl hydrolase family 13 catalytic" evidence="1">
    <location>
        <begin position="6"/>
        <end position="327"/>
    </location>
</feature>
<dbReference type="PANTHER" id="PTHR10357:SF179">
    <property type="entry name" value="NEUTRAL AND BASIC AMINO ACID TRANSPORT PROTEIN RBAT"/>
    <property type="match status" value="1"/>
</dbReference>
<dbReference type="Gene3D" id="3.20.20.80">
    <property type="entry name" value="Glycosidases"/>
    <property type="match status" value="1"/>
</dbReference>
<gene>
    <name evidence="2" type="ORF">NPA09_03400</name>
</gene>
<dbReference type="SMART" id="SM00642">
    <property type="entry name" value="Aamy"/>
    <property type="match status" value="1"/>
</dbReference>
<dbReference type="PANTHER" id="PTHR10357">
    <property type="entry name" value="ALPHA-AMYLASE FAMILY MEMBER"/>
    <property type="match status" value="1"/>
</dbReference>
<evidence type="ECO:0000259" key="1">
    <source>
        <dbReference type="SMART" id="SM00642"/>
    </source>
</evidence>
<dbReference type="EMBL" id="CP101808">
    <property type="protein sequence ID" value="UUD36918.1"/>
    <property type="molecule type" value="Genomic_DNA"/>
</dbReference>
<sequence length="473" mass="55931">MKRYYKIQPSLFFDSNNSGFGDYNGVIQKINVISKLDLTYVILPNPLSIYKSSFIEEIVSNENKYGTFEDFKNLIENLNKNKLKSLIEIDLSKINEIIVWYNNLQDRFQINKNDVVAKEYADIDKTESFYISENTYVLPFAKQVNEQGQKFLEILHYFLDLGVYGFVFKDFSEEKINNNHNWIEFLKSVYGDLKTLNELTSIIFEVPLNKLRQLKYLRGAIFDDILITQINNLTKHNFVRKIKKVIKADCIINLTHLNHNRVLRTLFSNYYLNTEISKLLLGLVLLIKEKQFIYFGDEIGLNLFSEAEPEFSVDMFLKNFFKPKNQKLVFTWNSNENSGFSDARDIVGIYDQSYKNNNHKVQRNEPNSTLHFYKKLITFSNNETYQKLLKNARIKVTGFFNLLKIKIIGLDYSIIIFANLDIRKKYVKKFDTQNMIFSNYNIDIKTIKNKNFINPYEIVAYIDNPYFKDELIW</sequence>